<protein>
    <recommendedName>
        <fullName evidence="8">BZIP domain-containing protein</fullName>
    </recommendedName>
</protein>
<evidence type="ECO:0000256" key="5">
    <source>
        <dbReference type="ARBA" id="ARBA00023163"/>
    </source>
</evidence>
<feature type="compositionally biased region" description="Low complexity" evidence="7">
    <location>
        <begin position="189"/>
        <end position="206"/>
    </location>
</feature>
<name>A0A8S1INK6_9CHLO</name>
<feature type="compositionally biased region" description="Basic and acidic residues" evidence="7">
    <location>
        <begin position="233"/>
        <end position="249"/>
    </location>
</feature>
<feature type="region of interest" description="Disordered" evidence="7">
    <location>
        <begin position="280"/>
        <end position="299"/>
    </location>
</feature>
<feature type="compositionally biased region" description="Basic residues" evidence="7">
    <location>
        <begin position="132"/>
        <end position="142"/>
    </location>
</feature>
<reference evidence="9" key="1">
    <citation type="submission" date="2020-12" db="EMBL/GenBank/DDBJ databases">
        <authorList>
            <person name="Iha C."/>
        </authorList>
    </citation>
    <scope>NUCLEOTIDE SEQUENCE</scope>
</reference>
<keyword evidence="5" id="KW-0804">Transcription</keyword>
<evidence type="ECO:0000256" key="3">
    <source>
        <dbReference type="ARBA" id="ARBA00023015"/>
    </source>
</evidence>
<keyword evidence="4" id="KW-0238">DNA-binding</keyword>
<dbReference type="Pfam" id="PF00170">
    <property type="entry name" value="bZIP_1"/>
    <property type="match status" value="1"/>
</dbReference>
<dbReference type="GO" id="GO:0043565">
    <property type="term" value="F:sequence-specific DNA binding"/>
    <property type="evidence" value="ECO:0007669"/>
    <property type="project" value="InterPro"/>
</dbReference>
<dbReference type="EMBL" id="CAJHUC010000518">
    <property type="protein sequence ID" value="CAD7696639.1"/>
    <property type="molecule type" value="Genomic_DNA"/>
</dbReference>
<feature type="compositionally biased region" description="Gly residues" evidence="7">
    <location>
        <begin position="164"/>
        <end position="175"/>
    </location>
</feature>
<evidence type="ECO:0000256" key="6">
    <source>
        <dbReference type="ARBA" id="ARBA00023242"/>
    </source>
</evidence>
<dbReference type="GO" id="GO:0005634">
    <property type="term" value="C:nucleus"/>
    <property type="evidence" value="ECO:0007669"/>
    <property type="project" value="UniProtKB-SubCell"/>
</dbReference>
<proteinExistence type="inferred from homology"/>
<evidence type="ECO:0000256" key="1">
    <source>
        <dbReference type="ARBA" id="ARBA00004123"/>
    </source>
</evidence>
<feature type="compositionally biased region" description="Basic and acidic residues" evidence="7">
    <location>
        <begin position="280"/>
        <end position="291"/>
    </location>
</feature>
<sequence>MMEAVENGGVTEAGGPAHDGGGVASGELAGADGQATVEQWQAALQELCKSAQASGQPQAYFAGAAAGAQGYGLWGAQPLLAAYGAIPFFSGVFPGSYSLPQASVPPSPPEPADEAGEESGGATSETRPPARPAKRARTRGGARHQEDGTGGGGAEGPRASSPRGGAGPGRPGGRGSQVVPGKGGLSIDALAAAARAAARSSATSSSDFWRNADGSVELQKDDKELKRQRRKQSNRESARRSRLRKQQECENLHGQVRELSDENVALRREVRELQELLEQMRKQGRKEKMDEESMAQDVE</sequence>
<dbReference type="InterPro" id="IPR046347">
    <property type="entry name" value="bZIP_sf"/>
</dbReference>
<organism evidence="9 10">
    <name type="scientific">Ostreobium quekettii</name>
    <dbReference type="NCBI Taxonomy" id="121088"/>
    <lineage>
        <taxon>Eukaryota</taxon>
        <taxon>Viridiplantae</taxon>
        <taxon>Chlorophyta</taxon>
        <taxon>core chlorophytes</taxon>
        <taxon>Ulvophyceae</taxon>
        <taxon>TCBD clade</taxon>
        <taxon>Bryopsidales</taxon>
        <taxon>Ostreobineae</taxon>
        <taxon>Ostreobiaceae</taxon>
        <taxon>Ostreobium</taxon>
    </lineage>
</organism>
<dbReference type="CDD" id="cd14702">
    <property type="entry name" value="bZIP_plant_GBF1"/>
    <property type="match status" value="1"/>
</dbReference>
<dbReference type="PROSITE" id="PS50217">
    <property type="entry name" value="BZIP"/>
    <property type="match status" value="1"/>
</dbReference>
<evidence type="ECO:0000313" key="9">
    <source>
        <dbReference type="EMBL" id="CAD7696639.1"/>
    </source>
</evidence>
<dbReference type="PROSITE" id="PS00036">
    <property type="entry name" value="BZIP_BASIC"/>
    <property type="match status" value="1"/>
</dbReference>
<dbReference type="OrthoDB" id="1642657at2759"/>
<dbReference type="PANTHER" id="PTHR45967:SF38">
    <property type="entry name" value="G-BOX-BINDING FACTOR 2"/>
    <property type="match status" value="1"/>
</dbReference>
<gene>
    <name evidence="9" type="ORF">OSTQU699_LOCUS2000</name>
</gene>
<feature type="region of interest" description="Disordered" evidence="7">
    <location>
        <begin position="101"/>
        <end position="249"/>
    </location>
</feature>
<evidence type="ECO:0000259" key="8">
    <source>
        <dbReference type="PROSITE" id="PS50217"/>
    </source>
</evidence>
<accession>A0A8S1INK6</accession>
<evidence type="ECO:0000256" key="2">
    <source>
        <dbReference type="ARBA" id="ARBA00007163"/>
    </source>
</evidence>
<dbReference type="Gene3D" id="1.20.5.170">
    <property type="match status" value="1"/>
</dbReference>
<keyword evidence="6" id="KW-0539">Nucleus</keyword>
<feature type="region of interest" description="Disordered" evidence="7">
    <location>
        <begin position="1"/>
        <end position="28"/>
    </location>
</feature>
<dbReference type="InterPro" id="IPR045314">
    <property type="entry name" value="bZIP_plant_GBF1"/>
</dbReference>
<comment type="subcellular location">
    <subcellularLocation>
        <location evidence="1">Nucleus</location>
    </subcellularLocation>
</comment>
<evidence type="ECO:0000256" key="4">
    <source>
        <dbReference type="ARBA" id="ARBA00023125"/>
    </source>
</evidence>
<keyword evidence="10" id="KW-1185">Reference proteome</keyword>
<dbReference type="SUPFAM" id="SSF57959">
    <property type="entry name" value="Leucine zipper domain"/>
    <property type="match status" value="1"/>
</dbReference>
<dbReference type="GO" id="GO:0003700">
    <property type="term" value="F:DNA-binding transcription factor activity"/>
    <property type="evidence" value="ECO:0007669"/>
    <property type="project" value="InterPro"/>
</dbReference>
<dbReference type="InterPro" id="IPR044827">
    <property type="entry name" value="GBF-like"/>
</dbReference>
<evidence type="ECO:0000256" key="7">
    <source>
        <dbReference type="SAM" id="MobiDB-lite"/>
    </source>
</evidence>
<dbReference type="InterPro" id="IPR004827">
    <property type="entry name" value="bZIP"/>
</dbReference>
<comment type="similarity">
    <text evidence="2">Belongs to the bZIP family.</text>
</comment>
<dbReference type="AlphaFoldDB" id="A0A8S1INK6"/>
<dbReference type="Proteomes" id="UP000708148">
    <property type="component" value="Unassembled WGS sequence"/>
</dbReference>
<feature type="domain" description="BZIP" evidence="8">
    <location>
        <begin position="224"/>
        <end position="287"/>
    </location>
</feature>
<dbReference type="SMART" id="SM00338">
    <property type="entry name" value="BRLZ"/>
    <property type="match status" value="1"/>
</dbReference>
<dbReference type="PANTHER" id="PTHR45967">
    <property type="entry name" value="G-BOX-BINDING FACTOR 3-RELATED"/>
    <property type="match status" value="1"/>
</dbReference>
<keyword evidence="3" id="KW-0805">Transcription regulation</keyword>
<comment type="caution">
    <text evidence="9">The sequence shown here is derived from an EMBL/GenBank/DDBJ whole genome shotgun (WGS) entry which is preliminary data.</text>
</comment>
<evidence type="ECO:0000313" key="10">
    <source>
        <dbReference type="Proteomes" id="UP000708148"/>
    </source>
</evidence>